<dbReference type="OrthoDB" id="8139096at2"/>
<dbReference type="Proteomes" id="UP000285523">
    <property type="component" value="Unassembled WGS sequence"/>
</dbReference>
<organism evidence="1 2">
    <name type="scientific">Rhodopseudomonas palustris</name>
    <dbReference type="NCBI Taxonomy" id="1076"/>
    <lineage>
        <taxon>Bacteria</taxon>
        <taxon>Pseudomonadati</taxon>
        <taxon>Pseudomonadota</taxon>
        <taxon>Alphaproteobacteria</taxon>
        <taxon>Hyphomicrobiales</taxon>
        <taxon>Nitrobacteraceae</taxon>
        <taxon>Rhodopseudomonas</taxon>
    </lineage>
</organism>
<dbReference type="AlphaFoldDB" id="A0A418VG61"/>
<evidence type="ECO:0000313" key="1">
    <source>
        <dbReference type="EMBL" id="RJF75036.1"/>
    </source>
</evidence>
<name>A0A418VG61_RHOPL</name>
<proteinExistence type="predicted"/>
<reference evidence="1 2" key="1">
    <citation type="submission" date="2018-09" db="EMBL/GenBank/DDBJ databases">
        <title>Draft genome sequence of Rhodopseudomonas palustris 2.1.18.</title>
        <authorList>
            <person name="Robertson S.L."/>
            <person name="Meyer T.E."/>
            <person name="Kyndt J.A."/>
        </authorList>
    </citation>
    <scope>NUCLEOTIDE SEQUENCE [LARGE SCALE GENOMIC DNA]</scope>
    <source>
        <strain evidence="1 2">2.1.18</strain>
    </source>
</reference>
<dbReference type="EMBL" id="QYYD01000009">
    <property type="protein sequence ID" value="RJF75036.1"/>
    <property type="molecule type" value="Genomic_DNA"/>
</dbReference>
<dbReference type="RefSeq" id="WP_119856469.1">
    <property type="nucleotide sequence ID" value="NZ_QYYD01000009.1"/>
</dbReference>
<comment type="caution">
    <text evidence="1">The sequence shown here is derived from an EMBL/GenBank/DDBJ whole genome shotgun (WGS) entry which is preliminary data.</text>
</comment>
<gene>
    <name evidence="1" type="ORF">D4Q52_10300</name>
</gene>
<sequence>MIKDDDYVLDSSGNRVLIGLTADETAEFFRLDEIISKSGPPPSNAEEWYRPEDRRWLELYEKHESARRPFLKSSKTMH</sequence>
<protein>
    <submittedName>
        <fullName evidence="1">Uncharacterized protein</fullName>
    </submittedName>
</protein>
<evidence type="ECO:0000313" key="2">
    <source>
        <dbReference type="Proteomes" id="UP000285523"/>
    </source>
</evidence>
<accession>A0A418VG61</accession>